<dbReference type="GeneID" id="108698199"/>
<dbReference type="SUPFAM" id="SSF54913">
    <property type="entry name" value="GlnB-like"/>
    <property type="match status" value="1"/>
</dbReference>
<keyword evidence="3" id="KW-1185">Reference proteome</keyword>
<evidence type="ECO:0000256" key="1">
    <source>
        <dbReference type="ARBA" id="ARBA00010169"/>
    </source>
</evidence>
<evidence type="ECO:0000313" key="4">
    <source>
        <dbReference type="RefSeq" id="XP_041428291.1"/>
    </source>
</evidence>
<dbReference type="PROSITE" id="PS51257">
    <property type="entry name" value="PROKAR_LIPOPROTEIN"/>
    <property type="match status" value="1"/>
</dbReference>
<comment type="similarity">
    <text evidence="1">Belongs to the CutA family.</text>
</comment>
<dbReference type="FunFam" id="3.30.70.120:FF:000011">
    <property type="entry name" value="CutA divalent cation tolerance homolog-like"/>
    <property type="match status" value="1"/>
</dbReference>
<dbReference type="GO" id="GO:0010038">
    <property type="term" value="P:response to metal ion"/>
    <property type="evidence" value="ECO:0007669"/>
    <property type="project" value="InterPro"/>
</dbReference>
<dbReference type="PaxDb" id="8355-A0A1L8F649"/>
<dbReference type="Gene3D" id="3.30.70.120">
    <property type="match status" value="1"/>
</dbReference>
<dbReference type="InterPro" id="IPR004323">
    <property type="entry name" value="Ion_tolerance_CutA"/>
</dbReference>
<evidence type="ECO:0000313" key="3">
    <source>
        <dbReference type="Proteomes" id="UP000186698"/>
    </source>
</evidence>
<dbReference type="AlphaFoldDB" id="A0A1L8F649"/>
<name>A0A1L8F649_XENLA</name>
<dbReference type="OrthoDB" id="2017693at2759"/>
<dbReference type="RefSeq" id="XP_041428291.1">
    <property type="nucleotide sequence ID" value="XM_041572357.1"/>
</dbReference>
<proteinExistence type="inferred from homology"/>
<evidence type="ECO:0000256" key="2">
    <source>
        <dbReference type="ARBA" id="ARBA00011233"/>
    </source>
</evidence>
<dbReference type="PANTHER" id="PTHR23419:SF2">
    <property type="entry name" value="CUTA DIVALENT CATION TOLERANCE HOMOLOG-LIKE"/>
    <property type="match status" value="1"/>
</dbReference>
<sequence>MNCRCCQGPPQNGHRSAWILILLVILGSCMNPVLKSIFSELHSAISGSYISGSNSLVFVNCPNEQIAKEIARGILEKRLAASVNIMPKTSVLSISNGEIEESTEILLIIRTKTSEMHELFAYIRFVHIFETPDFISVAIDQGNLDHLKWIENLMSEN</sequence>
<comment type="subunit">
    <text evidence="2">Homotrimer.</text>
</comment>
<organism evidence="3 4">
    <name type="scientific">Xenopus laevis</name>
    <name type="common">African clawed frog</name>
    <dbReference type="NCBI Taxonomy" id="8355"/>
    <lineage>
        <taxon>Eukaryota</taxon>
        <taxon>Metazoa</taxon>
        <taxon>Chordata</taxon>
        <taxon>Craniata</taxon>
        <taxon>Vertebrata</taxon>
        <taxon>Euteleostomi</taxon>
        <taxon>Amphibia</taxon>
        <taxon>Batrachia</taxon>
        <taxon>Anura</taxon>
        <taxon>Pipoidea</taxon>
        <taxon>Pipidae</taxon>
        <taxon>Xenopodinae</taxon>
        <taxon>Xenopus</taxon>
        <taxon>Xenopus</taxon>
    </lineage>
</organism>
<protein>
    <submittedName>
        <fullName evidence="4">Protein CutA homolog</fullName>
    </submittedName>
</protein>
<gene>
    <name evidence="4" type="primary">LOC108698199</name>
</gene>
<dbReference type="CTD" id="108698199"/>
<dbReference type="Proteomes" id="UP000186698">
    <property type="component" value="Chromosome 8L"/>
</dbReference>
<dbReference type="InterPro" id="IPR011322">
    <property type="entry name" value="N-reg_PII-like_a/b"/>
</dbReference>
<reference evidence="4" key="1">
    <citation type="submission" date="2025-08" db="UniProtKB">
        <authorList>
            <consortium name="RefSeq"/>
        </authorList>
    </citation>
    <scope>IDENTIFICATION</scope>
    <source>
        <strain evidence="4">J_2021</strain>
        <tissue evidence="4">Erythrocytes</tissue>
    </source>
</reference>
<accession>A0A1L8F649</accession>
<dbReference type="GO" id="GO:0005507">
    <property type="term" value="F:copper ion binding"/>
    <property type="evidence" value="ECO:0000318"/>
    <property type="project" value="GO_Central"/>
</dbReference>
<dbReference type="PANTHER" id="PTHR23419">
    <property type="entry name" value="DIVALENT CATION TOLERANCE CUTA-RELATED"/>
    <property type="match status" value="1"/>
</dbReference>
<dbReference type="KEGG" id="xla:108698199"/>
<dbReference type="InterPro" id="IPR015867">
    <property type="entry name" value="N-reg_PII/ATP_PRibTrfase_C"/>
</dbReference>
<dbReference type="OMA" id="YLPGHHS"/>
<dbReference type="STRING" id="8355.A0A1L8F649"/>
<dbReference type="Pfam" id="PF03091">
    <property type="entry name" value="CutA1"/>
    <property type="match status" value="1"/>
</dbReference>